<gene>
    <name evidence="1" type="ORF">ROHU_017692</name>
</gene>
<evidence type="ECO:0000313" key="2">
    <source>
        <dbReference type="Proteomes" id="UP000290572"/>
    </source>
</evidence>
<dbReference type="AlphaFoldDB" id="A0A498NCN8"/>
<reference evidence="1 2" key="1">
    <citation type="submission" date="2018-03" db="EMBL/GenBank/DDBJ databases">
        <title>Draft genome sequence of Rohu Carp (Labeo rohita).</title>
        <authorList>
            <person name="Das P."/>
            <person name="Kushwaha B."/>
            <person name="Joshi C.G."/>
            <person name="Kumar D."/>
            <person name="Nagpure N.S."/>
            <person name="Sahoo L."/>
            <person name="Das S.P."/>
            <person name="Bit A."/>
            <person name="Patnaik S."/>
            <person name="Meher P.K."/>
            <person name="Jayasankar P."/>
            <person name="Koringa P.G."/>
            <person name="Patel N.V."/>
            <person name="Hinsu A.T."/>
            <person name="Kumar R."/>
            <person name="Pandey M."/>
            <person name="Agarwal S."/>
            <person name="Srivastava S."/>
            <person name="Singh M."/>
            <person name="Iquebal M.A."/>
            <person name="Jaiswal S."/>
            <person name="Angadi U.B."/>
            <person name="Kumar N."/>
            <person name="Raza M."/>
            <person name="Shah T.M."/>
            <person name="Rai A."/>
            <person name="Jena J.K."/>
        </authorList>
    </citation>
    <scope>NUCLEOTIDE SEQUENCE [LARGE SCALE GENOMIC DNA]</scope>
    <source>
        <strain evidence="1">DASCIFA01</strain>
        <tissue evidence="1">Testis</tissue>
    </source>
</reference>
<protein>
    <submittedName>
        <fullName evidence="1">Voltage-dependent T-type calcium channel subunit alpha-1H-like protein</fullName>
    </submittedName>
</protein>
<keyword evidence="2" id="KW-1185">Reference proteome</keyword>
<dbReference type="STRING" id="84645.A0A498NCN8"/>
<dbReference type="EMBL" id="QBIY01011570">
    <property type="protein sequence ID" value="RXN30533.1"/>
    <property type="molecule type" value="Genomic_DNA"/>
</dbReference>
<comment type="caution">
    <text evidence="1">The sequence shown here is derived from an EMBL/GenBank/DDBJ whole genome shotgun (WGS) entry which is preliminary data.</text>
</comment>
<name>A0A498NCN8_LABRO</name>
<organism evidence="1 2">
    <name type="scientific">Labeo rohita</name>
    <name type="common">Indian major carp</name>
    <name type="synonym">Cyprinus rohita</name>
    <dbReference type="NCBI Taxonomy" id="84645"/>
    <lineage>
        <taxon>Eukaryota</taxon>
        <taxon>Metazoa</taxon>
        <taxon>Chordata</taxon>
        <taxon>Craniata</taxon>
        <taxon>Vertebrata</taxon>
        <taxon>Euteleostomi</taxon>
        <taxon>Actinopterygii</taxon>
        <taxon>Neopterygii</taxon>
        <taxon>Teleostei</taxon>
        <taxon>Ostariophysi</taxon>
        <taxon>Cypriniformes</taxon>
        <taxon>Cyprinidae</taxon>
        <taxon>Labeoninae</taxon>
        <taxon>Labeonini</taxon>
        <taxon>Labeo</taxon>
    </lineage>
</organism>
<evidence type="ECO:0000313" key="1">
    <source>
        <dbReference type="EMBL" id="RXN30533.1"/>
    </source>
</evidence>
<sequence>MTTGEDTEPSLWPDRAQASLTAPVQADGPCLEEAEDLPGGLTGSGGASWESTGSVAEVKENVQLPYPSLAPVVFFWLHQSTRPRSWCLALVCSPYPFSLIFSLGLFIGLTKIAFAVLAVIMRLVQNFEKNL</sequence>
<accession>A0A498NCN8</accession>
<proteinExistence type="predicted"/>
<dbReference type="Proteomes" id="UP000290572">
    <property type="component" value="Unassembled WGS sequence"/>
</dbReference>